<comment type="caution">
    <text evidence="2">The sequence shown here is derived from an EMBL/GenBank/DDBJ whole genome shotgun (WGS) entry which is preliminary data.</text>
</comment>
<dbReference type="Proteomes" id="UP000242188">
    <property type="component" value="Unassembled WGS sequence"/>
</dbReference>
<keyword evidence="3" id="KW-1185">Reference proteome</keyword>
<evidence type="ECO:0000313" key="3">
    <source>
        <dbReference type="Proteomes" id="UP000242188"/>
    </source>
</evidence>
<evidence type="ECO:0000256" key="1">
    <source>
        <dbReference type="SAM" id="MobiDB-lite"/>
    </source>
</evidence>
<feature type="compositionally biased region" description="Polar residues" evidence="1">
    <location>
        <begin position="37"/>
        <end position="63"/>
    </location>
</feature>
<sequence>MSTPASKRPLSSSSTPSPFENKKLRDYSPGVTEYSYMHTSTPYNTGTMSDSPTQPSVPQGPYVQSQPASLPFQHMFFQQPSQFTGYPPASGSMSISESDVDRIAKAVRGLLLEDINTAVERQIAPLVDRVSKLEAENDVLRLQLDDLEQYGRRPLVRFSGFPESKDEVTTDLLLQAARESSVDLIPEDLERSHRVGRPTSGKPRIIIARLRSTEAKFKLLKSSSGFRATSKFKHISVNEDLTQYRSKLSFFARRLVKEGKILKTWTTNGKISVLDKNSKVFNIRRESDLIQLGHILTT</sequence>
<proteinExistence type="predicted"/>
<gene>
    <name evidence="2" type="ORF">KP79_PYT26248</name>
</gene>
<protein>
    <submittedName>
        <fullName evidence="2">Uncharacterized protein</fullName>
    </submittedName>
</protein>
<accession>A0A210QBZ7</accession>
<feature type="compositionally biased region" description="Low complexity" evidence="1">
    <location>
        <begin position="1"/>
        <end position="18"/>
    </location>
</feature>
<reference evidence="2 3" key="1">
    <citation type="journal article" date="2017" name="Nat. Ecol. Evol.">
        <title>Scallop genome provides insights into evolution of bilaterian karyotype and development.</title>
        <authorList>
            <person name="Wang S."/>
            <person name="Zhang J."/>
            <person name="Jiao W."/>
            <person name="Li J."/>
            <person name="Xun X."/>
            <person name="Sun Y."/>
            <person name="Guo X."/>
            <person name="Huan P."/>
            <person name="Dong B."/>
            <person name="Zhang L."/>
            <person name="Hu X."/>
            <person name="Sun X."/>
            <person name="Wang J."/>
            <person name="Zhao C."/>
            <person name="Wang Y."/>
            <person name="Wang D."/>
            <person name="Huang X."/>
            <person name="Wang R."/>
            <person name="Lv J."/>
            <person name="Li Y."/>
            <person name="Zhang Z."/>
            <person name="Liu B."/>
            <person name="Lu W."/>
            <person name="Hui Y."/>
            <person name="Liang J."/>
            <person name="Zhou Z."/>
            <person name="Hou R."/>
            <person name="Li X."/>
            <person name="Liu Y."/>
            <person name="Li H."/>
            <person name="Ning X."/>
            <person name="Lin Y."/>
            <person name="Zhao L."/>
            <person name="Xing Q."/>
            <person name="Dou J."/>
            <person name="Li Y."/>
            <person name="Mao J."/>
            <person name="Guo H."/>
            <person name="Dou H."/>
            <person name="Li T."/>
            <person name="Mu C."/>
            <person name="Jiang W."/>
            <person name="Fu Q."/>
            <person name="Fu X."/>
            <person name="Miao Y."/>
            <person name="Liu J."/>
            <person name="Yu Q."/>
            <person name="Li R."/>
            <person name="Liao H."/>
            <person name="Li X."/>
            <person name="Kong Y."/>
            <person name="Jiang Z."/>
            <person name="Chourrout D."/>
            <person name="Li R."/>
            <person name="Bao Z."/>
        </authorList>
    </citation>
    <scope>NUCLEOTIDE SEQUENCE [LARGE SCALE GENOMIC DNA]</scope>
    <source>
        <strain evidence="2 3">PY_sf001</strain>
    </source>
</reference>
<dbReference type="EMBL" id="NEDP02004225">
    <property type="protein sequence ID" value="OWF46266.1"/>
    <property type="molecule type" value="Genomic_DNA"/>
</dbReference>
<feature type="region of interest" description="Disordered" evidence="1">
    <location>
        <begin position="1"/>
        <end position="63"/>
    </location>
</feature>
<name>A0A210QBZ7_MIZYE</name>
<organism evidence="2 3">
    <name type="scientific">Mizuhopecten yessoensis</name>
    <name type="common">Japanese scallop</name>
    <name type="synonym">Patinopecten yessoensis</name>
    <dbReference type="NCBI Taxonomy" id="6573"/>
    <lineage>
        <taxon>Eukaryota</taxon>
        <taxon>Metazoa</taxon>
        <taxon>Spiralia</taxon>
        <taxon>Lophotrochozoa</taxon>
        <taxon>Mollusca</taxon>
        <taxon>Bivalvia</taxon>
        <taxon>Autobranchia</taxon>
        <taxon>Pteriomorphia</taxon>
        <taxon>Pectinida</taxon>
        <taxon>Pectinoidea</taxon>
        <taxon>Pectinidae</taxon>
        <taxon>Mizuhopecten</taxon>
    </lineage>
</organism>
<evidence type="ECO:0000313" key="2">
    <source>
        <dbReference type="EMBL" id="OWF46266.1"/>
    </source>
</evidence>
<dbReference type="AlphaFoldDB" id="A0A210QBZ7"/>